<proteinExistence type="predicted"/>
<keyword evidence="2" id="KW-1133">Transmembrane helix</keyword>
<gene>
    <name evidence="3" type="ORF">FSB_LOCUS38077</name>
</gene>
<keyword evidence="2" id="KW-0812">Transmembrane</keyword>
<organism evidence="3">
    <name type="scientific">Fagus sylvatica</name>
    <name type="common">Beechnut</name>
    <dbReference type="NCBI Taxonomy" id="28930"/>
    <lineage>
        <taxon>Eukaryota</taxon>
        <taxon>Viridiplantae</taxon>
        <taxon>Streptophyta</taxon>
        <taxon>Embryophyta</taxon>
        <taxon>Tracheophyta</taxon>
        <taxon>Spermatophyta</taxon>
        <taxon>Magnoliopsida</taxon>
        <taxon>eudicotyledons</taxon>
        <taxon>Gunneridae</taxon>
        <taxon>Pentapetalae</taxon>
        <taxon>rosids</taxon>
        <taxon>fabids</taxon>
        <taxon>Fagales</taxon>
        <taxon>Fagaceae</taxon>
        <taxon>Fagus</taxon>
    </lineage>
</organism>
<name>A0A2N9HE51_FAGSY</name>
<protein>
    <submittedName>
        <fullName evidence="3">Uncharacterized protein</fullName>
    </submittedName>
</protein>
<evidence type="ECO:0000313" key="3">
    <source>
        <dbReference type="EMBL" id="SPD10195.1"/>
    </source>
</evidence>
<sequence>MVVRSGTHGPCPPRELSPPPSHSPHPLRSFPYFSPLQPNILLWVILSLAGVFGRLETLVLSLSLEIKTCSFLLAARPPTIVDTQLVTSPTAATLPINRILI</sequence>
<feature type="compositionally biased region" description="Pro residues" evidence="1">
    <location>
        <begin position="10"/>
        <end position="23"/>
    </location>
</feature>
<accession>A0A2N9HE51</accession>
<feature type="transmembrane region" description="Helical" evidence="2">
    <location>
        <begin position="40"/>
        <end position="62"/>
    </location>
</feature>
<dbReference type="EMBL" id="OIVN01003308">
    <property type="protein sequence ID" value="SPD10195.1"/>
    <property type="molecule type" value="Genomic_DNA"/>
</dbReference>
<evidence type="ECO:0000256" key="1">
    <source>
        <dbReference type="SAM" id="MobiDB-lite"/>
    </source>
</evidence>
<evidence type="ECO:0000256" key="2">
    <source>
        <dbReference type="SAM" id="Phobius"/>
    </source>
</evidence>
<keyword evidence="2" id="KW-0472">Membrane</keyword>
<dbReference type="AlphaFoldDB" id="A0A2N9HE51"/>
<feature type="region of interest" description="Disordered" evidence="1">
    <location>
        <begin position="1"/>
        <end position="24"/>
    </location>
</feature>
<reference evidence="3" key="1">
    <citation type="submission" date="2018-02" db="EMBL/GenBank/DDBJ databases">
        <authorList>
            <person name="Cohen D.B."/>
            <person name="Kent A.D."/>
        </authorList>
    </citation>
    <scope>NUCLEOTIDE SEQUENCE</scope>
</reference>